<reference evidence="5" key="1">
    <citation type="submission" date="2017-07" db="EMBL/GenBank/DDBJ databases">
        <title>Taro Niue Genome Assembly and Annotation.</title>
        <authorList>
            <person name="Atibalentja N."/>
            <person name="Keating K."/>
            <person name="Fields C.J."/>
        </authorList>
    </citation>
    <scope>NUCLEOTIDE SEQUENCE</scope>
    <source>
        <strain evidence="5">Niue_2</strain>
        <tissue evidence="5">Leaf</tissue>
    </source>
</reference>
<dbReference type="AlphaFoldDB" id="A0A843V313"/>
<dbReference type="OrthoDB" id="25131at2759"/>
<dbReference type="InterPro" id="IPR039328">
    <property type="entry name" value="WDR89"/>
</dbReference>
<accession>A0A843V313</accession>
<feature type="repeat" description="WD" evidence="3">
    <location>
        <begin position="74"/>
        <end position="117"/>
    </location>
</feature>
<keyword evidence="1 3" id="KW-0853">WD repeat</keyword>
<organism evidence="5 6">
    <name type="scientific">Colocasia esculenta</name>
    <name type="common">Wild taro</name>
    <name type="synonym">Arum esculentum</name>
    <dbReference type="NCBI Taxonomy" id="4460"/>
    <lineage>
        <taxon>Eukaryota</taxon>
        <taxon>Viridiplantae</taxon>
        <taxon>Streptophyta</taxon>
        <taxon>Embryophyta</taxon>
        <taxon>Tracheophyta</taxon>
        <taxon>Spermatophyta</taxon>
        <taxon>Magnoliopsida</taxon>
        <taxon>Liliopsida</taxon>
        <taxon>Araceae</taxon>
        <taxon>Aroideae</taxon>
        <taxon>Colocasieae</taxon>
        <taxon>Colocasia</taxon>
    </lineage>
</organism>
<dbReference type="SUPFAM" id="SSF50978">
    <property type="entry name" value="WD40 repeat-like"/>
    <property type="match status" value="1"/>
</dbReference>
<dbReference type="InterPro" id="IPR019775">
    <property type="entry name" value="WD40_repeat_CS"/>
</dbReference>
<dbReference type="Proteomes" id="UP000652761">
    <property type="component" value="Unassembled WGS sequence"/>
</dbReference>
<feature type="compositionally biased region" description="Low complexity" evidence="4">
    <location>
        <begin position="8"/>
        <end position="21"/>
    </location>
</feature>
<evidence type="ECO:0000256" key="3">
    <source>
        <dbReference type="PROSITE-ProRule" id="PRU00221"/>
    </source>
</evidence>
<protein>
    <recommendedName>
        <fullName evidence="7">WD repeat-containing protein 89 homolog</fullName>
    </recommendedName>
</protein>
<dbReference type="InterPro" id="IPR015943">
    <property type="entry name" value="WD40/YVTN_repeat-like_dom_sf"/>
</dbReference>
<proteinExistence type="predicted"/>
<dbReference type="PANTHER" id="PTHR22889">
    <property type="entry name" value="WD REPEAT-CONTAINING PROTEIN 89"/>
    <property type="match status" value="1"/>
</dbReference>
<dbReference type="InterPro" id="IPR036322">
    <property type="entry name" value="WD40_repeat_dom_sf"/>
</dbReference>
<dbReference type="PROSITE" id="PS00678">
    <property type="entry name" value="WD_REPEATS_1"/>
    <property type="match status" value="1"/>
</dbReference>
<evidence type="ECO:0000256" key="4">
    <source>
        <dbReference type="SAM" id="MobiDB-lite"/>
    </source>
</evidence>
<dbReference type="Gene3D" id="2.130.10.10">
    <property type="entry name" value="YVTN repeat-like/Quinoprotein amine dehydrogenase"/>
    <property type="match status" value="1"/>
</dbReference>
<dbReference type="SMART" id="SM00320">
    <property type="entry name" value="WD40"/>
    <property type="match status" value="3"/>
</dbReference>
<evidence type="ECO:0000256" key="1">
    <source>
        <dbReference type="ARBA" id="ARBA00022574"/>
    </source>
</evidence>
<evidence type="ECO:0000256" key="2">
    <source>
        <dbReference type="ARBA" id="ARBA00022737"/>
    </source>
</evidence>
<dbReference type="InterPro" id="IPR001680">
    <property type="entry name" value="WD40_rpt"/>
</dbReference>
<comment type="caution">
    <text evidence="5">The sequence shown here is derived from an EMBL/GenBank/DDBJ whole genome shotgun (WGS) entry which is preliminary data.</text>
</comment>
<dbReference type="EMBL" id="NMUH01001238">
    <property type="protein sequence ID" value="MQL90398.1"/>
    <property type="molecule type" value="Genomic_DNA"/>
</dbReference>
<sequence length="384" mass="41638">MDMEMDDSSPAAAAPSSSSPSKRLAIKNTIQTNFGDDYVFQIASSQEISSLAVSLSSNAIKFYSPGTGQYFGECRGHSGTINEVAFSMPFSVHLLCSCSSDGTIRAWDTRSFKQVFLLRAGSDQEIYSFSIGGSSGNLLAAGSNAQILFWDWRSGKQVSSLEESHVDDVTQVRFVPDQSDKLISSSVDGLLCLFDTDGHIDDDNHLESVMNVGTSINKIGFFGQNRKLWCLTHIETLSIWDWKDARQEVGFENARLLASESSNLDHIDYFVDCLPGADNGLWLVGGTNAGTLGYFPISLEGSGAIGSVEAILEGGHSGVVRTILPVSSTHGSLARNKGIFGWSGGEDGRLCCWLSDESSEAKQSWISNALVMRSHKKSNRHLPY</sequence>
<dbReference type="PANTHER" id="PTHR22889:SF0">
    <property type="entry name" value="WD REPEAT-CONTAINING PROTEIN 89"/>
    <property type="match status" value="1"/>
</dbReference>
<evidence type="ECO:0000313" key="6">
    <source>
        <dbReference type="Proteomes" id="UP000652761"/>
    </source>
</evidence>
<name>A0A843V313_COLES</name>
<feature type="region of interest" description="Disordered" evidence="4">
    <location>
        <begin position="1"/>
        <end position="22"/>
    </location>
</feature>
<dbReference type="Pfam" id="PF00400">
    <property type="entry name" value="WD40"/>
    <property type="match status" value="2"/>
</dbReference>
<keyword evidence="6" id="KW-1185">Reference proteome</keyword>
<dbReference type="PROSITE" id="PS50082">
    <property type="entry name" value="WD_REPEATS_2"/>
    <property type="match status" value="1"/>
</dbReference>
<keyword evidence="2" id="KW-0677">Repeat</keyword>
<gene>
    <name evidence="5" type="ORF">Taro_022991</name>
</gene>
<evidence type="ECO:0000313" key="5">
    <source>
        <dbReference type="EMBL" id="MQL90398.1"/>
    </source>
</evidence>
<evidence type="ECO:0008006" key="7">
    <source>
        <dbReference type="Google" id="ProtNLM"/>
    </source>
</evidence>
<dbReference type="PROSITE" id="PS50294">
    <property type="entry name" value="WD_REPEATS_REGION"/>
    <property type="match status" value="1"/>
</dbReference>